<dbReference type="AlphaFoldDB" id="A0AA39MHM9"/>
<dbReference type="Proteomes" id="UP001175226">
    <property type="component" value="Unassembled WGS sequence"/>
</dbReference>
<proteinExistence type="predicted"/>
<dbReference type="EMBL" id="JAUEPT010000069">
    <property type="protein sequence ID" value="KAK0434687.1"/>
    <property type="molecule type" value="Genomic_DNA"/>
</dbReference>
<feature type="region of interest" description="Disordered" evidence="1">
    <location>
        <begin position="1"/>
        <end position="31"/>
    </location>
</feature>
<gene>
    <name evidence="2" type="ORF">EV421DRAFT_1717280</name>
</gene>
<organism evidence="2 3">
    <name type="scientific">Armillaria borealis</name>
    <dbReference type="NCBI Taxonomy" id="47425"/>
    <lineage>
        <taxon>Eukaryota</taxon>
        <taxon>Fungi</taxon>
        <taxon>Dikarya</taxon>
        <taxon>Basidiomycota</taxon>
        <taxon>Agaricomycotina</taxon>
        <taxon>Agaricomycetes</taxon>
        <taxon>Agaricomycetidae</taxon>
        <taxon>Agaricales</taxon>
        <taxon>Marasmiineae</taxon>
        <taxon>Physalacriaceae</taxon>
        <taxon>Armillaria</taxon>
    </lineage>
</organism>
<evidence type="ECO:0000313" key="3">
    <source>
        <dbReference type="Proteomes" id="UP001175226"/>
    </source>
</evidence>
<sequence>MEPPNFHNSHNDAIQVCRHRNRPKDSEGLKSTTVPSYFLNLSGEFEFAVWSSLFQFTLDTKERDAGELCVRNASNTKVFGQFAASALAGNAVLGSVFYALPAAVAVPSIW</sequence>
<evidence type="ECO:0000256" key="1">
    <source>
        <dbReference type="SAM" id="MobiDB-lite"/>
    </source>
</evidence>
<reference evidence="2" key="1">
    <citation type="submission" date="2023-06" db="EMBL/GenBank/DDBJ databases">
        <authorList>
            <consortium name="Lawrence Berkeley National Laboratory"/>
            <person name="Ahrendt S."/>
            <person name="Sahu N."/>
            <person name="Indic B."/>
            <person name="Wong-Bajracharya J."/>
            <person name="Merenyi Z."/>
            <person name="Ke H.-M."/>
            <person name="Monk M."/>
            <person name="Kocsube S."/>
            <person name="Drula E."/>
            <person name="Lipzen A."/>
            <person name="Balint B."/>
            <person name="Henrissat B."/>
            <person name="Andreopoulos B."/>
            <person name="Martin F.M."/>
            <person name="Harder C.B."/>
            <person name="Rigling D."/>
            <person name="Ford K.L."/>
            <person name="Foster G.D."/>
            <person name="Pangilinan J."/>
            <person name="Papanicolaou A."/>
            <person name="Barry K."/>
            <person name="LaButti K."/>
            <person name="Viragh M."/>
            <person name="Koriabine M."/>
            <person name="Yan M."/>
            <person name="Riley R."/>
            <person name="Champramary S."/>
            <person name="Plett K.L."/>
            <person name="Tsai I.J."/>
            <person name="Slot J."/>
            <person name="Sipos G."/>
            <person name="Plett J."/>
            <person name="Nagy L.G."/>
            <person name="Grigoriev I.V."/>
        </authorList>
    </citation>
    <scope>NUCLEOTIDE SEQUENCE</scope>
    <source>
        <strain evidence="2">FPL87.14</strain>
    </source>
</reference>
<name>A0AA39MHM9_9AGAR</name>
<accession>A0AA39MHM9</accession>
<keyword evidence="3" id="KW-1185">Reference proteome</keyword>
<protein>
    <submittedName>
        <fullName evidence="2">Uncharacterized protein</fullName>
    </submittedName>
</protein>
<feature type="compositionally biased region" description="Polar residues" evidence="1">
    <location>
        <begin position="1"/>
        <end position="12"/>
    </location>
</feature>
<comment type="caution">
    <text evidence="2">The sequence shown here is derived from an EMBL/GenBank/DDBJ whole genome shotgun (WGS) entry which is preliminary data.</text>
</comment>
<evidence type="ECO:0000313" key="2">
    <source>
        <dbReference type="EMBL" id="KAK0434687.1"/>
    </source>
</evidence>